<dbReference type="EMBL" id="CP001932">
    <property type="protein sequence ID" value="ADD05313.1"/>
    <property type="molecule type" value="Genomic_DNA"/>
</dbReference>
<sequence>MGYHHVNTNDIEPFDSPGREFRSIGRAIGLETLGISHVVAEPGEQIPLQYHYHEEQEEAFYVISGVLHVETPDDEYVVEEDEVFIAEPTSPHRAYNPNQSASSVEVLAFGAPSVDDIHPYEP</sequence>
<reference evidence="3" key="4">
    <citation type="submission" date="2016-09" db="EMBL/GenBank/DDBJ databases">
        <authorList>
            <person name="Pfeiffer F."/>
        </authorList>
    </citation>
    <scope>NUCLEOTIDE SEQUENCE</scope>
    <source>
        <strain evidence="3">ATCC 43099</strain>
    </source>
</reference>
<dbReference type="InterPro" id="IPR013096">
    <property type="entry name" value="Cupin_2"/>
</dbReference>
<dbReference type="GO" id="GO:0046872">
    <property type="term" value="F:metal ion binding"/>
    <property type="evidence" value="ECO:0007669"/>
    <property type="project" value="UniProtKB-KW"/>
</dbReference>
<name>D3SUQ5_NATMM</name>
<dbReference type="AlphaFoldDB" id="D3SUQ5"/>
<dbReference type="SUPFAM" id="SSF51182">
    <property type="entry name" value="RmlC-like cupins"/>
    <property type="match status" value="1"/>
</dbReference>
<dbReference type="Proteomes" id="UP000011543">
    <property type="component" value="Unassembled WGS sequence"/>
</dbReference>
<dbReference type="InterPro" id="IPR051610">
    <property type="entry name" value="GPI/OXD"/>
</dbReference>
<dbReference type="KEGG" id="nmg:Nmag_1739"/>
<evidence type="ECO:0000256" key="1">
    <source>
        <dbReference type="ARBA" id="ARBA00022723"/>
    </source>
</evidence>
<dbReference type="GeneID" id="8824579"/>
<evidence type="ECO:0000313" key="5">
    <source>
        <dbReference type="Proteomes" id="UP000001879"/>
    </source>
</evidence>
<reference evidence="5" key="1">
    <citation type="submission" date="2010-02" db="EMBL/GenBank/DDBJ databases">
        <title>Complete sequence of chromosome of Natrialba magadii ATCC 43099.</title>
        <authorList>
            <consortium name="US DOE Joint Genome Institute"/>
            <person name="Lucas S."/>
            <person name="Copeland A."/>
            <person name="Lapidus A."/>
            <person name="Cheng J.-F."/>
            <person name="Bruce D."/>
            <person name="Goodwin L."/>
            <person name="Pitluck S."/>
            <person name="Davenport K."/>
            <person name="Saunders E."/>
            <person name="Detter J.C."/>
            <person name="Han C."/>
            <person name="Tapia R."/>
            <person name="Land M."/>
            <person name="Hauser L."/>
            <person name="Kyrpides N."/>
            <person name="Mikhailova N."/>
            <person name="De Castro R.E."/>
            <person name="Maupin-Furlow J.A."/>
            <person name="Woyke T."/>
        </authorList>
    </citation>
    <scope>NUCLEOTIDE SEQUENCE [LARGE SCALE GENOMIC DNA]</scope>
    <source>
        <strain evidence="5">ATCC 43099 / DSM 3394 / CCM 3739 / CIP 104546 / IAM 13178 / JCM 8861 / NBRC 102185 / NCIMB 2190 / MS3</strain>
    </source>
</reference>
<dbReference type="InterPro" id="IPR011051">
    <property type="entry name" value="RmlC_Cupin_sf"/>
</dbReference>
<organism evidence="3 5">
    <name type="scientific">Natrialba magadii (strain ATCC 43099 / DSM 3394 / CCM 3739 / CIP 104546 / IAM 13178 / JCM 8861 / NBRC 102185 / NCIMB 2190 / MS3)</name>
    <name type="common">Natronobacterium magadii</name>
    <dbReference type="NCBI Taxonomy" id="547559"/>
    <lineage>
        <taxon>Archaea</taxon>
        <taxon>Methanobacteriati</taxon>
        <taxon>Methanobacteriota</taxon>
        <taxon>Stenosarchaea group</taxon>
        <taxon>Halobacteria</taxon>
        <taxon>Halobacteriales</taxon>
        <taxon>Natrialbaceae</taxon>
        <taxon>Natrialba</taxon>
    </lineage>
</organism>
<dbReference type="OrthoDB" id="192542at2157"/>
<keyword evidence="1" id="KW-0479">Metal-binding</keyword>
<protein>
    <submittedName>
        <fullName evidence="3 4">Cupin</fullName>
    </submittedName>
</protein>
<dbReference type="eggNOG" id="arCOG02998">
    <property type="taxonomic scope" value="Archaea"/>
</dbReference>
<dbReference type="Pfam" id="PF07883">
    <property type="entry name" value="Cupin_2"/>
    <property type="match status" value="1"/>
</dbReference>
<evidence type="ECO:0000313" key="3">
    <source>
        <dbReference type="EMBL" id="ADD05313.1"/>
    </source>
</evidence>
<evidence type="ECO:0000313" key="4">
    <source>
        <dbReference type="EMBL" id="ELY29138.1"/>
    </source>
</evidence>
<dbReference type="PaxDb" id="547559-Nmag_1739"/>
<dbReference type="PATRIC" id="fig|547559.17.peg.2303"/>
<dbReference type="Proteomes" id="UP000001879">
    <property type="component" value="Chromosome"/>
</dbReference>
<gene>
    <name evidence="3" type="ordered locus">Nmag_1739</name>
    <name evidence="4" type="ORF">C500_11650</name>
</gene>
<dbReference type="Gene3D" id="2.60.120.10">
    <property type="entry name" value="Jelly Rolls"/>
    <property type="match status" value="1"/>
</dbReference>
<evidence type="ECO:0000313" key="6">
    <source>
        <dbReference type="Proteomes" id="UP000011543"/>
    </source>
</evidence>
<accession>D3SUQ5</accession>
<dbReference type="RefSeq" id="WP_004215639.1">
    <property type="nucleotide sequence ID" value="NC_013922.1"/>
</dbReference>
<keyword evidence="5" id="KW-1185">Reference proteome</keyword>
<dbReference type="EMBL" id="AOHS01000038">
    <property type="protein sequence ID" value="ELY29138.1"/>
    <property type="molecule type" value="Genomic_DNA"/>
</dbReference>
<evidence type="ECO:0000259" key="2">
    <source>
        <dbReference type="Pfam" id="PF07883"/>
    </source>
</evidence>
<dbReference type="HOGENOM" id="CLU_2021437_0_0_2"/>
<feature type="domain" description="Cupin type-2" evidence="2">
    <location>
        <begin position="37"/>
        <end position="100"/>
    </location>
</feature>
<dbReference type="InterPro" id="IPR014710">
    <property type="entry name" value="RmlC-like_jellyroll"/>
</dbReference>
<dbReference type="PANTHER" id="PTHR35848">
    <property type="entry name" value="OXALATE-BINDING PROTEIN"/>
    <property type="match status" value="1"/>
</dbReference>
<reference evidence="3 5" key="2">
    <citation type="journal article" date="2012" name="BMC Genomics">
        <title>A comparative genomics perspective on the genetic content of the alkaliphilic haloarchaeon Natrialba magadii ATCC 43099T.</title>
        <authorList>
            <person name="Siddaramappa S."/>
            <person name="Challacombe J.F."/>
            <person name="Decastro R.E."/>
            <person name="Pfeiffer F."/>
            <person name="Sastre D.E."/>
            <person name="Gimenez M.I."/>
            <person name="Paggi R.A."/>
            <person name="Detter J.C."/>
            <person name="Davenport K.W."/>
            <person name="Goodwin L.A."/>
            <person name="Kyrpides N."/>
            <person name="Tapia R."/>
            <person name="Pitluck S."/>
            <person name="Lucas S."/>
            <person name="Woyke T."/>
            <person name="Maupin-Furlow J.A."/>
        </authorList>
    </citation>
    <scope>NUCLEOTIDE SEQUENCE [LARGE SCALE GENOMIC DNA]</scope>
    <source>
        <strain evidence="3">ATCC 43099</strain>
        <strain evidence="5">ATCC 43099 / DSM 3394 / CCM 3739 / CIP 104546 / IAM 13178 / JCM 8861 / NBRC 102185 / NCIMB 2190 / MS3</strain>
    </source>
</reference>
<reference evidence="4 6" key="3">
    <citation type="journal article" date="2014" name="PLoS Genet.">
        <title>Phylogenetically driven sequencing of extremely halophilic archaea reveals strategies for static and dynamic osmo-response.</title>
        <authorList>
            <person name="Becker E.A."/>
            <person name="Seitzer P.M."/>
            <person name="Tritt A."/>
            <person name="Larsen D."/>
            <person name="Krusor M."/>
            <person name="Yao A.I."/>
            <person name="Wu D."/>
            <person name="Madern D."/>
            <person name="Eisen J.A."/>
            <person name="Darling A.E."/>
            <person name="Facciotti M.T."/>
        </authorList>
    </citation>
    <scope>NUCLEOTIDE SEQUENCE [LARGE SCALE GENOMIC DNA]</scope>
    <source>
        <strain evidence="6">ATCC 43099 / DSM 3394 / CCM 3739 / CIP 104546 / IAM 13178 / JCM 8861 / NBRC 102185 / NCIMB 2190 / MS3</strain>
        <strain evidence="4">MS-3</strain>
    </source>
</reference>
<proteinExistence type="predicted"/>